<dbReference type="PANTHER" id="PTHR11091:SF0">
    <property type="entry name" value="MALATE DEHYDROGENASE"/>
    <property type="match status" value="1"/>
</dbReference>
<accession>A0ABS7F5P8</accession>
<gene>
    <name evidence="3" type="ORF">K1J50_15815</name>
</gene>
<organism evidence="3 4">
    <name type="scientific">Caldovatus aquaticus</name>
    <dbReference type="NCBI Taxonomy" id="2865671"/>
    <lineage>
        <taxon>Bacteria</taxon>
        <taxon>Pseudomonadati</taxon>
        <taxon>Pseudomonadota</taxon>
        <taxon>Alphaproteobacteria</taxon>
        <taxon>Acetobacterales</taxon>
        <taxon>Roseomonadaceae</taxon>
        <taxon>Caldovatus</taxon>
    </lineage>
</organism>
<evidence type="ECO:0000313" key="4">
    <source>
        <dbReference type="Proteomes" id="UP001519924"/>
    </source>
</evidence>
<evidence type="ECO:0000256" key="1">
    <source>
        <dbReference type="ARBA" id="ARBA00006056"/>
    </source>
</evidence>
<keyword evidence="4" id="KW-1185">Reference proteome</keyword>
<proteinExistence type="inferred from homology"/>
<dbReference type="PANTHER" id="PTHR11091">
    <property type="entry name" value="OXIDOREDUCTASE-RELATED"/>
    <property type="match status" value="1"/>
</dbReference>
<dbReference type="Gene3D" id="1.10.1530.10">
    <property type="match status" value="1"/>
</dbReference>
<dbReference type="Gene3D" id="3.30.1370.60">
    <property type="entry name" value="Hypothetical oxidoreductase yiak, domain 2"/>
    <property type="match status" value="1"/>
</dbReference>
<dbReference type="Pfam" id="PF02615">
    <property type="entry name" value="Ldh_2"/>
    <property type="match status" value="1"/>
</dbReference>
<dbReference type="InterPro" id="IPR043144">
    <property type="entry name" value="Mal/L-sulf/L-lact_DH-like_ah"/>
</dbReference>
<dbReference type="Proteomes" id="UP001519924">
    <property type="component" value="Unassembled WGS sequence"/>
</dbReference>
<reference evidence="3 4" key="1">
    <citation type="submission" date="2021-08" db="EMBL/GenBank/DDBJ databases">
        <title>Caldovatus sediminis gen. nov., sp. nov., a moderately thermophilic bacterium isolated from a hot spring.</title>
        <authorList>
            <person name="Hu C.-J."/>
            <person name="Li W.-J."/>
            <person name="Xian W.-D."/>
        </authorList>
    </citation>
    <scope>NUCLEOTIDE SEQUENCE [LARGE SCALE GENOMIC DNA]</scope>
    <source>
        <strain evidence="3 4">SYSU G05006</strain>
    </source>
</reference>
<keyword evidence="2" id="KW-0560">Oxidoreductase</keyword>
<dbReference type="InterPro" id="IPR003767">
    <property type="entry name" value="Malate/L-lactate_DH-like"/>
</dbReference>
<name>A0ABS7F5P8_9PROT</name>
<evidence type="ECO:0000256" key="2">
    <source>
        <dbReference type="ARBA" id="ARBA00023002"/>
    </source>
</evidence>
<protein>
    <submittedName>
        <fullName evidence="3">Ldh family oxidoreductase</fullName>
    </submittedName>
</protein>
<dbReference type="InterPro" id="IPR043143">
    <property type="entry name" value="Mal/L-sulf/L-lact_DH-like_NADP"/>
</dbReference>
<sequence>MNVSADRVRQQILNILLAWGMAEDLAVTTAEAMVETDLMGVDSHGISMLMAYEQRVVEKRVDLNARPRIVRENACTALVDGGAGLGHPVSVFAMNLAVDKALAAGVGVVGVRNSHHFGAAGVYARIAARRGAIGLVTSATRGIAMVPTRAALPVLGTNPIAFAAPARRNRPFVLDMATTTVAANKVKVYDLNNRTMPQGWVVEGDGRPVTDPKRGMEVVYKEKAGGLTPLGGTPELGSHKGYGLAMMVHILGGTLTGASFSPIRERDHGPGKPDNIGHFFLALDPRAFREEGAFESDLDEAIDILHATPPADPAKPVLVAGDPEETERARRLREGIPVPDALDRLIRGICERCGAAYVLS</sequence>
<evidence type="ECO:0000313" key="3">
    <source>
        <dbReference type="EMBL" id="MBW8270950.1"/>
    </source>
</evidence>
<comment type="caution">
    <text evidence="3">The sequence shown here is derived from an EMBL/GenBank/DDBJ whole genome shotgun (WGS) entry which is preliminary data.</text>
</comment>
<dbReference type="EMBL" id="JAHZUY010000061">
    <property type="protein sequence ID" value="MBW8270950.1"/>
    <property type="molecule type" value="Genomic_DNA"/>
</dbReference>
<comment type="similarity">
    <text evidence="1">Belongs to the LDH2/MDH2 oxidoreductase family.</text>
</comment>
<dbReference type="SUPFAM" id="SSF89733">
    <property type="entry name" value="L-sulfolactate dehydrogenase-like"/>
    <property type="match status" value="1"/>
</dbReference>
<dbReference type="RefSeq" id="WP_220118730.1">
    <property type="nucleotide sequence ID" value="NZ_JAHZUY010000061.1"/>
</dbReference>
<dbReference type="InterPro" id="IPR036111">
    <property type="entry name" value="Mal/L-sulfo/L-lacto_DH-like_sf"/>
</dbReference>